<dbReference type="PANTHER" id="PTHR11618:SF4">
    <property type="entry name" value="TRANSCRIPTION FACTOR IIIB 90 KDA SUBUNIT"/>
    <property type="match status" value="1"/>
</dbReference>
<evidence type="ECO:0000256" key="3">
    <source>
        <dbReference type="ARBA" id="ARBA00022723"/>
    </source>
</evidence>
<keyword evidence="9" id="KW-0804">Transcription</keyword>
<dbReference type="GO" id="GO:0000995">
    <property type="term" value="F:RNA polymerase III general transcription initiation factor activity"/>
    <property type="evidence" value="ECO:0007669"/>
    <property type="project" value="EnsemblFungi"/>
</dbReference>
<dbReference type="STRING" id="1071380.I2GZR7"/>
<dbReference type="InterPro" id="IPR011665">
    <property type="entry name" value="BRF1_TBP-bd_dom"/>
</dbReference>
<dbReference type="SUPFAM" id="SSF47954">
    <property type="entry name" value="Cyclin-like"/>
    <property type="match status" value="2"/>
</dbReference>
<dbReference type="CDD" id="cd20554">
    <property type="entry name" value="CYCLIN_TFIIIB90_rpt2"/>
    <property type="match status" value="1"/>
</dbReference>
<evidence type="ECO:0000256" key="1">
    <source>
        <dbReference type="ARBA" id="ARBA00004123"/>
    </source>
</evidence>
<dbReference type="Gene3D" id="2.20.25.10">
    <property type="match status" value="1"/>
</dbReference>
<keyword evidence="5 14" id="KW-0863">Zinc-finger</keyword>
<keyword evidence="10" id="KW-0539">Nucleus</keyword>
<dbReference type="CDD" id="cd20553">
    <property type="entry name" value="CYCLIN_TFIIIB90_rpt1"/>
    <property type="match status" value="1"/>
</dbReference>
<evidence type="ECO:0000256" key="5">
    <source>
        <dbReference type="ARBA" id="ARBA00022771"/>
    </source>
</evidence>
<keyword evidence="4" id="KW-0677">Repeat</keyword>
<evidence type="ECO:0000256" key="8">
    <source>
        <dbReference type="ARBA" id="ARBA00023159"/>
    </source>
</evidence>
<dbReference type="InterPro" id="IPR036915">
    <property type="entry name" value="Cyclin-like_sf"/>
</dbReference>
<evidence type="ECO:0000313" key="18">
    <source>
        <dbReference type="Proteomes" id="UP000002866"/>
    </source>
</evidence>
<dbReference type="AlphaFoldDB" id="I2GZR7"/>
<dbReference type="GO" id="GO:0000126">
    <property type="term" value="C:transcription factor TFIIIB complex"/>
    <property type="evidence" value="ECO:0007669"/>
    <property type="project" value="EnsemblFungi"/>
</dbReference>
<dbReference type="GO" id="GO:0006359">
    <property type="term" value="P:regulation of transcription by RNA polymerase III"/>
    <property type="evidence" value="ECO:0007669"/>
    <property type="project" value="EnsemblFungi"/>
</dbReference>
<comment type="subcellular location">
    <subcellularLocation>
        <location evidence="1">Nucleus</location>
    </subcellularLocation>
</comment>
<dbReference type="EMBL" id="HE806317">
    <property type="protein sequence ID" value="CCH59619.1"/>
    <property type="molecule type" value="Genomic_DNA"/>
</dbReference>
<evidence type="ECO:0000313" key="17">
    <source>
        <dbReference type="EMBL" id="CCH59619.1"/>
    </source>
</evidence>
<dbReference type="FunCoup" id="I2GZR7">
    <property type="interactions" value="513"/>
</dbReference>
<name>I2GZR7_HENB6</name>
<dbReference type="Pfam" id="PF08271">
    <property type="entry name" value="Zn_Ribbon_TF"/>
    <property type="match status" value="1"/>
</dbReference>
<evidence type="ECO:0000256" key="9">
    <source>
        <dbReference type="ARBA" id="ARBA00023163"/>
    </source>
</evidence>
<dbReference type="PROSITE" id="PS00782">
    <property type="entry name" value="TFIIB"/>
    <property type="match status" value="2"/>
</dbReference>
<keyword evidence="18" id="KW-1185">Reference proteome</keyword>
<evidence type="ECO:0000256" key="11">
    <source>
        <dbReference type="ARBA" id="ARBA00031009"/>
    </source>
</evidence>
<dbReference type="Pfam" id="PF07741">
    <property type="entry name" value="BRF1"/>
    <property type="match status" value="1"/>
</dbReference>
<evidence type="ECO:0000256" key="14">
    <source>
        <dbReference type="PROSITE-ProRule" id="PRU00469"/>
    </source>
</evidence>
<dbReference type="Gene3D" id="1.10.472.10">
    <property type="entry name" value="Cyclin-like"/>
    <property type="match status" value="2"/>
</dbReference>
<evidence type="ECO:0000256" key="10">
    <source>
        <dbReference type="ARBA" id="ARBA00023242"/>
    </source>
</evidence>
<dbReference type="FunFam" id="1.10.472.10:FF:000007">
    <property type="entry name" value="Transcription factor IIIB 90 kDa subunit"/>
    <property type="match status" value="1"/>
</dbReference>
<dbReference type="GO" id="GO:0001156">
    <property type="term" value="F:TFIIIC-class transcription factor complex binding"/>
    <property type="evidence" value="ECO:0007669"/>
    <property type="project" value="EnsemblFungi"/>
</dbReference>
<evidence type="ECO:0000259" key="16">
    <source>
        <dbReference type="PROSITE" id="PS51134"/>
    </source>
</evidence>
<feature type="region of interest" description="Disordered" evidence="15">
    <location>
        <begin position="272"/>
        <end position="334"/>
    </location>
</feature>
<dbReference type="InterPro" id="IPR013763">
    <property type="entry name" value="Cyclin-like_dom"/>
</dbReference>
<dbReference type="PROSITE" id="PS51134">
    <property type="entry name" value="ZF_TFIIB"/>
    <property type="match status" value="1"/>
</dbReference>
<protein>
    <recommendedName>
        <fullName evidence="13">Transcription factor IIIB 70 kDa subunit</fullName>
    </recommendedName>
    <alternativeName>
        <fullName evidence="11">B-related factor 1</fullName>
    </alternativeName>
</protein>
<dbReference type="GO" id="GO:0005634">
    <property type="term" value="C:nucleus"/>
    <property type="evidence" value="ECO:0007669"/>
    <property type="project" value="UniProtKB-SubCell"/>
</dbReference>
<keyword evidence="8" id="KW-0010">Activator</keyword>
<dbReference type="GO" id="GO:0008270">
    <property type="term" value="F:zinc ion binding"/>
    <property type="evidence" value="ECO:0007669"/>
    <property type="project" value="UniProtKB-KW"/>
</dbReference>
<feature type="domain" description="TFIIB-type" evidence="16">
    <location>
        <begin position="1"/>
        <end position="34"/>
    </location>
</feature>
<comment type="function">
    <text evidence="12">General activator of RNA polymerase III transcription. Interacts with TBP. Binds to Pol III subunit C34 and to the TAU135 component of TFIIIC.</text>
</comment>
<dbReference type="Proteomes" id="UP000002866">
    <property type="component" value="Chromosome 2"/>
</dbReference>
<reference evidence="17 18" key="1">
    <citation type="journal article" date="2011" name="Proc. Natl. Acad. Sci. U.S.A.">
        <title>Evolutionary erosion of yeast sex chromosomes by mating-type switching accidents.</title>
        <authorList>
            <person name="Gordon J.L."/>
            <person name="Armisen D."/>
            <person name="Proux-Wera E."/>
            <person name="Oheigeartaigh S.S."/>
            <person name="Byrne K.P."/>
            <person name="Wolfe K.H."/>
        </authorList>
    </citation>
    <scope>NUCLEOTIDE SEQUENCE [LARGE SCALE GENOMIC DNA]</scope>
    <source>
        <strain evidence="18">ATCC 34711 / CBS 6284 / DSM 70876 / NBRC 10599 / NRRL Y-10934 / UCD 77-7</strain>
    </source>
</reference>
<dbReference type="InterPro" id="IPR013150">
    <property type="entry name" value="TFIIB_cyclin"/>
</dbReference>
<sequence>MNRVCGKCKSTEFVRDHANANNDLVCVGCGVVFEDNPIVSEVTFGESAAGAAVVHGSFVRADQAASTGRGALASRETTLLHARRRIRAVAHALAIPEHVTDAAFQWYKLALAHGFVRGRRAQNVVAACLYVACRKERTPHMLVDFSARLQVSVYAVGATFLQLVRKLHVQDLPLADPSIFIQHFTERLALGSRQVRVARDAVRLAQRMARDGMQDGRRPAGVAGACVLLACRMNNLRRTHAEIAAVSHVAEETLQQRLGEFRATGAAKMSVAGFRASTSDTREDSDTDEPGSASHNAIQSDPAPPDALPPSFSRNRARERHTRVKLQQLERDETSDDALLRHPILAQILGDQAVSGDEILSYVRTLSARRREDRARVRATHGIDDADVMKDDEIGEKEGTSESDESQGRAPRDGNDPYRPRNLHLLPTTASLLEKISDDPEDLGDVDDEELDSQLLDEESSAAKERVWLHLNADYLLEQENKRLKQEADEAAGNTAHVRKKRTRQVAKIEPHDGLQIEPDTAADSVKSMLQKASFSKKINYDAIDGLFK</sequence>
<evidence type="ECO:0000256" key="7">
    <source>
        <dbReference type="ARBA" id="ARBA00023015"/>
    </source>
</evidence>
<keyword evidence="6" id="KW-0862">Zinc</keyword>
<evidence type="ECO:0000256" key="13">
    <source>
        <dbReference type="ARBA" id="ARBA00074765"/>
    </source>
</evidence>
<dbReference type="GO" id="GO:0001006">
    <property type="term" value="F:RNA polymerase III type 3 promoter sequence-specific DNA binding"/>
    <property type="evidence" value="ECO:0007669"/>
    <property type="project" value="EnsemblFungi"/>
</dbReference>
<keyword evidence="7" id="KW-0805">Transcription regulation</keyword>
<gene>
    <name evidence="17" type="primary">TBLA0B08030</name>
    <name evidence="17" type="ORF">TBLA_0B08030</name>
</gene>
<dbReference type="PRINTS" id="PR00685">
    <property type="entry name" value="TIFACTORIIB"/>
</dbReference>
<dbReference type="SUPFAM" id="SSF57783">
    <property type="entry name" value="Zinc beta-ribbon"/>
    <property type="match status" value="1"/>
</dbReference>
<dbReference type="eggNOG" id="KOG1598">
    <property type="taxonomic scope" value="Eukaryota"/>
</dbReference>
<organism evidence="17 18">
    <name type="scientific">Henningerozyma blattae (strain ATCC 34711 / CBS 6284 / DSM 70876 / NBRC 10599 / NRRL Y-10934 / UCD 77-7)</name>
    <name type="common">Yeast</name>
    <name type="synonym">Tetrapisispora blattae</name>
    <dbReference type="NCBI Taxonomy" id="1071380"/>
    <lineage>
        <taxon>Eukaryota</taxon>
        <taxon>Fungi</taxon>
        <taxon>Dikarya</taxon>
        <taxon>Ascomycota</taxon>
        <taxon>Saccharomycotina</taxon>
        <taxon>Saccharomycetes</taxon>
        <taxon>Saccharomycetales</taxon>
        <taxon>Saccharomycetaceae</taxon>
        <taxon>Henningerozyma</taxon>
    </lineage>
</organism>
<dbReference type="PANTHER" id="PTHR11618">
    <property type="entry name" value="TRANSCRIPTION INITIATION FACTOR IIB-RELATED"/>
    <property type="match status" value="1"/>
</dbReference>
<evidence type="ECO:0000256" key="15">
    <source>
        <dbReference type="SAM" id="MobiDB-lite"/>
    </source>
</evidence>
<accession>I2GZR7</accession>
<dbReference type="GO" id="GO:0097550">
    <property type="term" value="C:transcription preinitiation complex"/>
    <property type="evidence" value="ECO:0007669"/>
    <property type="project" value="TreeGrafter"/>
</dbReference>
<keyword evidence="3" id="KW-0479">Metal-binding</keyword>
<dbReference type="Gene3D" id="1.20.5.650">
    <property type="entry name" value="Single helix bin"/>
    <property type="match status" value="1"/>
</dbReference>
<proteinExistence type="inferred from homology"/>
<evidence type="ECO:0000256" key="2">
    <source>
        <dbReference type="ARBA" id="ARBA00010857"/>
    </source>
</evidence>
<evidence type="ECO:0000256" key="12">
    <source>
        <dbReference type="ARBA" id="ARBA00056279"/>
    </source>
</evidence>
<dbReference type="KEGG" id="tbl:TBLA_0B08030"/>
<dbReference type="GO" id="GO:0017025">
    <property type="term" value="F:TBP-class protein binding"/>
    <property type="evidence" value="ECO:0007669"/>
    <property type="project" value="EnsemblFungi"/>
</dbReference>
<dbReference type="InterPro" id="IPR023486">
    <property type="entry name" value="TFIIB_CS"/>
</dbReference>
<dbReference type="Pfam" id="PF00382">
    <property type="entry name" value="TFIIB"/>
    <property type="match status" value="2"/>
</dbReference>
<dbReference type="GO" id="GO:0070898">
    <property type="term" value="P:RNA polymerase III preinitiation complex assembly"/>
    <property type="evidence" value="ECO:0007669"/>
    <property type="project" value="EnsemblFungi"/>
</dbReference>
<dbReference type="HOGENOM" id="CLU_010293_3_3_1"/>
<dbReference type="GeneID" id="14494788"/>
<feature type="compositionally biased region" description="Basic residues" evidence="15">
    <location>
        <begin position="315"/>
        <end position="324"/>
    </location>
</feature>
<dbReference type="OrthoDB" id="511529at2759"/>
<dbReference type="SMART" id="SM00385">
    <property type="entry name" value="CYCLIN"/>
    <property type="match status" value="2"/>
</dbReference>
<dbReference type="FunFam" id="1.20.5.650:FF:000004">
    <property type="entry name" value="Transcription factor TFIIIB subunit"/>
    <property type="match status" value="1"/>
</dbReference>
<evidence type="ECO:0000256" key="4">
    <source>
        <dbReference type="ARBA" id="ARBA00022737"/>
    </source>
</evidence>
<comment type="similarity">
    <text evidence="2">Belongs to the TFIIB family.</text>
</comment>
<dbReference type="GO" id="GO:0000994">
    <property type="term" value="F:RNA polymerase III core binding"/>
    <property type="evidence" value="ECO:0007669"/>
    <property type="project" value="EnsemblFungi"/>
</dbReference>
<feature type="region of interest" description="Disordered" evidence="15">
    <location>
        <begin position="381"/>
        <end position="423"/>
    </location>
</feature>
<dbReference type="RefSeq" id="XP_004179138.1">
    <property type="nucleotide sequence ID" value="XM_004179090.1"/>
</dbReference>
<dbReference type="OMA" id="EPPCKVM"/>
<dbReference type="InParanoid" id="I2GZR7"/>
<evidence type="ECO:0000256" key="6">
    <source>
        <dbReference type="ARBA" id="ARBA00022833"/>
    </source>
</evidence>
<dbReference type="InterPro" id="IPR000812">
    <property type="entry name" value="TFIIB"/>
</dbReference>
<dbReference type="GO" id="GO:0001112">
    <property type="term" value="P:DNA-templated transcription open complex formation"/>
    <property type="evidence" value="ECO:0007669"/>
    <property type="project" value="EnsemblFungi"/>
</dbReference>
<dbReference type="InterPro" id="IPR013137">
    <property type="entry name" value="Znf_TFIIB"/>
</dbReference>
<dbReference type="FunFam" id="1.10.472.10:FF:000002">
    <property type="entry name" value="Transcription factor IIIB 90 kDa subunit"/>
    <property type="match status" value="1"/>
</dbReference>
<feature type="compositionally biased region" description="Basic and acidic residues" evidence="15">
    <location>
        <begin position="381"/>
        <end position="419"/>
    </location>
</feature>